<evidence type="ECO:0000313" key="6">
    <source>
        <dbReference type="EMBL" id="BAC91945.1"/>
    </source>
</evidence>
<dbReference type="InterPro" id="IPR038765">
    <property type="entry name" value="Papain-like_cys_pep_sf"/>
</dbReference>
<dbReference type="PhylomeDB" id="Q7NE76"/>
<dbReference type="InterPro" id="IPR041382">
    <property type="entry name" value="SH3_16"/>
</dbReference>
<dbReference type="InParanoid" id="Q7NE76"/>
<dbReference type="EMBL" id="BA000045">
    <property type="protein sequence ID" value="BAC91945.1"/>
    <property type="molecule type" value="Genomic_DNA"/>
</dbReference>
<gene>
    <name evidence="6" type="ordered locus">gll4004</name>
</gene>
<dbReference type="eggNOG" id="COG0791">
    <property type="taxonomic scope" value="Bacteria"/>
</dbReference>
<keyword evidence="7" id="KW-1185">Reference proteome</keyword>
<dbReference type="PATRIC" id="fig|251221.4.peg.4036"/>
<keyword evidence="2" id="KW-0645">Protease</keyword>
<dbReference type="GO" id="GO:0006508">
    <property type="term" value="P:proteolysis"/>
    <property type="evidence" value="ECO:0007669"/>
    <property type="project" value="UniProtKB-KW"/>
</dbReference>
<dbReference type="KEGG" id="gvi:gll4004"/>
<evidence type="ECO:0000256" key="2">
    <source>
        <dbReference type="ARBA" id="ARBA00022670"/>
    </source>
</evidence>
<accession>Q7NE76</accession>
<dbReference type="Gene3D" id="2.30.30.40">
    <property type="entry name" value="SH3 Domains"/>
    <property type="match status" value="1"/>
</dbReference>
<dbReference type="InterPro" id="IPR051202">
    <property type="entry name" value="Peptidase_C40"/>
</dbReference>
<sequence length="313" mass="34558">MLKAGATWQRGRIVLVGRALEARDRAALEAAFSRLGPVDNRMEIFPFKAMGARAWGAVRSSGTDLRAEPDAGSELVSQALPGDTLKVLARSGDGRWYQILREWDGYVGWIPAERAVLWTGAERQTWQSAPRSMLMRSLPGLPRGSIVAGADGLRGRTAEGREVTIPSEALRRIEPGEVPTAARVVELARVLLADQPTRYLWGGTLDRALDCSGFNQTVYRMAGGAIPRDSYQQQAASRPVAPRAEDWQKLEPGDLLFFSEKRSRATHTGIYVGDGRFVHASSHNQGIAENYLMGESEYERFLRRIYFGAGRVV</sequence>
<evidence type="ECO:0000256" key="4">
    <source>
        <dbReference type="ARBA" id="ARBA00022807"/>
    </source>
</evidence>
<dbReference type="GO" id="GO:0008234">
    <property type="term" value="F:cysteine-type peptidase activity"/>
    <property type="evidence" value="ECO:0007669"/>
    <property type="project" value="UniProtKB-KW"/>
</dbReference>
<proteinExistence type="inferred from homology"/>
<dbReference type="GO" id="GO:0000270">
    <property type="term" value="P:peptidoglycan metabolic process"/>
    <property type="evidence" value="ECO:0000318"/>
    <property type="project" value="GO_Central"/>
</dbReference>
<keyword evidence="4" id="KW-0788">Thiol protease</keyword>
<dbReference type="STRING" id="251221.gene:10761521"/>
<dbReference type="HOGENOM" id="CLU_721135_0_0_3"/>
<keyword evidence="3" id="KW-0378">Hydrolase</keyword>
<name>Q7NE76_GLOVI</name>
<evidence type="ECO:0000259" key="5">
    <source>
        <dbReference type="PROSITE" id="PS51935"/>
    </source>
</evidence>
<dbReference type="AlphaFoldDB" id="Q7NE76"/>
<reference evidence="6 7" key="1">
    <citation type="journal article" date="2003" name="DNA Res.">
        <title>Complete genome structure of Gloeobacter violaceus PCC 7421, a cyanobacterium that lacks thylakoids.</title>
        <authorList>
            <person name="Nakamura Y."/>
            <person name="Kaneko T."/>
            <person name="Sato S."/>
            <person name="Mimuro M."/>
            <person name="Miyashita H."/>
            <person name="Tsuchiya T."/>
            <person name="Sasamoto S."/>
            <person name="Watanabe A."/>
            <person name="Kawashima K."/>
            <person name="Kishida Y."/>
            <person name="Kiyokawa C."/>
            <person name="Kohara M."/>
            <person name="Matsumoto M."/>
            <person name="Matsuno A."/>
            <person name="Nakazaki N."/>
            <person name="Shimpo S."/>
            <person name="Takeuchi C."/>
            <person name="Yamada M."/>
            <person name="Tabata S."/>
        </authorList>
    </citation>
    <scope>NUCLEOTIDE SEQUENCE [LARGE SCALE GENOMIC DNA]</scope>
    <source>
        <strain evidence="7">ATCC 29082 / PCC 7421</strain>
    </source>
</reference>
<dbReference type="PANTHER" id="PTHR47053">
    <property type="entry name" value="MUREIN DD-ENDOPEPTIDASE MEPH-RELATED"/>
    <property type="match status" value="1"/>
</dbReference>
<evidence type="ECO:0000256" key="1">
    <source>
        <dbReference type="ARBA" id="ARBA00007074"/>
    </source>
</evidence>
<protein>
    <submittedName>
        <fullName evidence="6">Gll4004 protein</fullName>
    </submittedName>
</protein>
<dbReference type="Proteomes" id="UP000000557">
    <property type="component" value="Chromosome"/>
</dbReference>
<dbReference type="InterPro" id="IPR000064">
    <property type="entry name" value="NLP_P60_dom"/>
</dbReference>
<evidence type="ECO:0000256" key="3">
    <source>
        <dbReference type="ARBA" id="ARBA00022801"/>
    </source>
</evidence>
<reference evidence="6 7" key="2">
    <citation type="journal article" date="2003" name="DNA Res.">
        <title>Complete genome structure of Gloeobacter violaceus PCC 7421, a cyanobacterium that lacks thylakoids (supplement).</title>
        <authorList>
            <person name="Nakamura Y."/>
            <person name="Kaneko T."/>
            <person name="Sato S."/>
            <person name="Mimuro M."/>
            <person name="Miyashita H."/>
            <person name="Tsuchiya T."/>
            <person name="Sasamoto S."/>
            <person name="Watanabe A."/>
            <person name="Kawashima K."/>
            <person name="Kishida Y."/>
            <person name="Kiyokawa C."/>
            <person name="Kohara M."/>
            <person name="Matsumoto M."/>
            <person name="Matsuno A."/>
            <person name="Nakazaki N."/>
            <person name="Shimpo S."/>
            <person name="Takeuchi C."/>
            <person name="Yamada M."/>
            <person name="Tabata S."/>
        </authorList>
    </citation>
    <scope>NUCLEOTIDE SEQUENCE [LARGE SCALE GENOMIC DNA]</scope>
    <source>
        <strain evidence="7">ATCC 29082 / PCC 7421</strain>
    </source>
</reference>
<dbReference type="Pfam" id="PF18348">
    <property type="entry name" value="SH3_16"/>
    <property type="match status" value="1"/>
</dbReference>
<dbReference type="EnsemblBacteria" id="BAC91945">
    <property type="protein sequence ID" value="BAC91945"/>
    <property type="gene ID" value="BAC91945"/>
</dbReference>
<dbReference type="PANTHER" id="PTHR47053:SF1">
    <property type="entry name" value="MUREIN DD-ENDOPEPTIDASE MEPH-RELATED"/>
    <property type="match status" value="1"/>
</dbReference>
<evidence type="ECO:0000313" key="7">
    <source>
        <dbReference type="Proteomes" id="UP000000557"/>
    </source>
</evidence>
<dbReference type="Pfam" id="PF00877">
    <property type="entry name" value="NLPC_P60"/>
    <property type="match status" value="1"/>
</dbReference>
<comment type="similarity">
    <text evidence="1">Belongs to the peptidase C40 family.</text>
</comment>
<dbReference type="GO" id="GO:0004175">
    <property type="term" value="F:endopeptidase activity"/>
    <property type="evidence" value="ECO:0000318"/>
    <property type="project" value="GO_Central"/>
</dbReference>
<dbReference type="OrthoDB" id="9808890at2"/>
<organism evidence="6 7">
    <name type="scientific">Gloeobacter violaceus (strain ATCC 29082 / PCC 7421)</name>
    <dbReference type="NCBI Taxonomy" id="251221"/>
    <lineage>
        <taxon>Bacteria</taxon>
        <taxon>Bacillati</taxon>
        <taxon>Cyanobacteriota</taxon>
        <taxon>Cyanophyceae</taxon>
        <taxon>Gloeobacterales</taxon>
        <taxon>Gloeobacteraceae</taxon>
        <taxon>Gloeobacter</taxon>
    </lineage>
</organism>
<dbReference type="PROSITE" id="PS51935">
    <property type="entry name" value="NLPC_P60"/>
    <property type="match status" value="1"/>
</dbReference>
<dbReference type="SUPFAM" id="SSF54001">
    <property type="entry name" value="Cysteine proteinases"/>
    <property type="match status" value="1"/>
</dbReference>
<dbReference type="MEROPS" id="C40.009"/>
<feature type="domain" description="NlpC/P60" evidence="5">
    <location>
        <begin position="178"/>
        <end position="313"/>
    </location>
</feature>
<dbReference type="Gene3D" id="3.90.1720.10">
    <property type="entry name" value="endopeptidase domain like (from Nostoc punctiforme)"/>
    <property type="match status" value="1"/>
</dbReference>